<organism evidence="1 2">
    <name type="scientific">Favolaschia claudopus</name>
    <dbReference type="NCBI Taxonomy" id="2862362"/>
    <lineage>
        <taxon>Eukaryota</taxon>
        <taxon>Fungi</taxon>
        <taxon>Dikarya</taxon>
        <taxon>Basidiomycota</taxon>
        <taxon>Agaricomycotina</taxon>
        <taxon>Agaricomycetes</taxon>
        <taxon>Agaricomycetidae</taxon>
        <taxon>Agaricales</taxon>
        <taxon>Marasmiineae</taxon>
        <taxon>Mycenaceae</taxon>
        <taxon>Favolaschia</taxon>
    </lineage>
</organism>
<name>A0AAW0CNL4_9AGAR</name>
<proteinExistence type="predicted"/>
<gene>
    <name evidence="1" type="ORF">R3P38DRAFT_2902472</name>
</gene>
<evidence type="ECO:0000313" key="1">
    <source>
        <dbReference type="EMBL" id="KAK7039917.1"/>
    </source>
</evidence>
<dbReference type="Proteomes" id="UP001362999">
    <property type="component" value="Unassembled WGS sequence"/>
</dbReference>
<accession>A0AAW0CNL4</accession>
<sequence length="351" mass="39758">MITLPPEITDLIIDHLHDNIQSLRQCSLVNNEWLAASRLRIFSVVHLSLYSIDQMLKVIFYPQSPIPSCIRELYIIDGEGRKFDPKWVNQKLPLIDFDSMHRLSFLSLEQVDFSTLSSDTLAILRAIAGRIARMELIYVHFEDWDSCTYFLGVAISLRTLVSFVTTCTGDSTAPSSNPVVLPALVELELGNDDDPFFSLFLYRGSMPHIRALNLYLGKQNIELMANSLPHFGSVTHLLIQTHSALLPTDIPEDLDMFKNPNLKTAIFQAPVELTVKMLTRAPTIQRVYIDPSSNFVDAARLVRVLVGLPDAEIFVSNLESLSAEWDELGDRVHLRHSGASLRDFELEFMRE</sequence>
<evidence type="ECO:0000313" key="2">
    <source>
        <dbReference type="Proteomes" id="UP001362999"/>
    </source>
</evidence>
<protein>
    <submittedName>
        <fullName evidence="1">APH domain-containing protein</fullName>
    </submittedName>
</protein>
<comment type="caution">
    <text evidence="1">The sequence shown here is derived from an EMBL/GenBank/DDBJ whole genome shotgun (WGS) entry which is preliminary data.</text>
</comment>
<reference evidence="1 2" key="1">
    <citation type="journal article" date="2024" name="J Genomics">
        <title>Draft genome sequencing and assembly of Favolaschia claudopus CIRM-BRFM 2984 isolated from oak limbs.</title>
        <authorList>
            <person name="Navarro D."/>
            <person name="Drula E."/>
            <person name="Chaduli D."/>
            <person name="Cazenave R."/>
            <person name="Ahrendt S."/>
            <person name="Wang J."/>
            <person name="Lipzen A."/>
            <person name="Daum C."/>
            <person name="Barry K."/>
            <person name="Grigoriev I.V."/>
            <person name="Favel A."/>
            <person name="Rosso M.N."/>
            <person name="Martin F."/>
        </authorList>
    </citation>
    <scope>NUCLEOTIDE SEQUENCE [LARGE SCALE GENOMIC DNA]</scope>
    <source>
        <strain evidence="1 2">CIRM-BRFM 2984</strain>
    </source>
</reference>
<dbReference type="EMBL" id="JAWWNJ010000016">
    <property type="protein sequence ID" value="KAK7039917.1"/>
    <property type="molecule type" value="Genomic_DNA"/>
</dbReference>
<keyword evidence="2" id="KW-1185">Reference proteome</keyword>
<dbReference type="AlphaFoldDB" id="A0AAW0CNL4"/>